<dbReference type="InterPro" id="IPR003422">
    <property type="entry name" value="Cyt_b-c1_6"/>
</dbReference>
<dbReference type="PANTHER" id="PTHR15336:SF0">
    <property type="entry name" value="CYTOCHROME B-C1 COMPLEX SUBUNIT 6, MITOCHONDRIAL"/>
    <property type="match status" value="1"/>
</dbReference>
<feature type="domain" description="Ubiquinol-cytochrome C reductase hinge" evidence="10">
    <location>
        <begin position="56"/>
        <end position="119"/>
    </location>
</feature>
<keyword evidence="8" id="KW-0472">Membrane</keyword>
<evidence type="ECO:0000259" key="10">
    <source>
        <dbReference type="Pfam" id="PF02320"/>
    </source>
</evidence>
<evidence type="ECO:0000256" key="2">
    <source>
        <dbReference type="ARBA" id="ARBA00006498"/>
    </source>
</evidence>
<feature type="compositionally biased region" description="Acidic residues" evidence="9">
    <location>
        <begin position="34"/>
        <end position="54"/>
    </location>
</feature>
<evidence type="ECO:0000256" key="8">
    <source>
        <dbReference type="ARBA" id="ARBA00023136"/>
    </source>
</evidence>
<evidence type="ECO:0000256" key="1">
    <source>
        <dbReference type="ARBA" id="ARBA00004137"/>
    </source>
</evidence>
<reference evidence="11" key="1">
    <citation type="journal article" date="2020" name="Nat. Commun.">
        <title>Large-scale genome sequencing of mycorrhizal fungi provides insights into the early evolution of symbiotic traits.</title>
        <authorList>
            <person name="Miyauchi S."/>
            <person name="Kiss E."/>
            <person name="Kuo A."/>
            <person name="Drula E."/>
            <person name="Kohler A."/>
            <person name="Sanchez-Garcia M."/>
            <person name="Morin E."/>
            <person name="Andreopoulos B."/>
            <person name="Barry K.W."/>
            <person name="Bonito G."/>
            <person name="Buee M."/>
            <person name="Carver A."/>
            <person name="Chen C."/>
            <person name="Cichocki N."/>
            <person name="Clum A."/>
            <person name="Culley D."/>
            <person name="Crous P.W."/>
            <person name="Fauchery L."/>
            <person name="Girlanda M."/>
            <person name="Hayes R.D."/>
            <person name="Keri Z."/>
            <person name="LaButti K."/>
            <person name="Lipzen A."/>
            <person name="Lombard V."/>
            <person name="Magnuson J."/>
            <person name="Maillard F."/>
            <person name="Murat C."/>
            <person name="Nolan M."/>
            <person name="Ohm R.A."/>
            <person name="Pangilinan J."/>
            <person name="Pereira M.F."/>
            <person name="Perotto S."/>
            <person name="Peter M."/>
            <person name="Pfister S."/>
            <person name="Riley R."/>
            <person name="Sitrit Y."/>
            <person name="Stielow J.B."/>
            <person name="Szollosi G."/>
            <person name="Zifcakova L."/>
            <person name="Stursova M."/>
            <person name="Spatafora J.W."/>
            <person name="Tedersoo L."/>
            <person name="Vaario L.M."/>
            <person name="Yamada A."/>
            <person name="Yan M."/>
            <person name="Wang P."/>
            <person name="Xu J."/>
            <person name="Bruns T."/>
            <person name="Baldrian P."/>
            <person name="Vilgalys R."/>
            <person name="Dunand C."/>
            <person name="Henrissat B."/>
            <person name="Grigoriev I.V."/>
            <person name="Hibbett D."/>
            <person name="Nagy L.G."/>
            <person name="Martin F.M."/>
        </authorList>
    </citation>
    <scope>NUCLEOTIDE SEQUENCE</scope>
    <source>
        <strain evidence="11">UP504</strain>
    </source>
</reference>
<dbReference type="AlphaFoldDB" id="A0A9P6AME6"/>
<dbReference type="Pfam" id="PF02320">
    <property type="entry name" value="UCR_hinge"/>
    <property type="match status" value="1"/>
</dbReference>
<dbReference type="OrthoDB" id="405848at2759"/>
<evidence type="ECO:0000256" key="9">
    <source>
        <dbReference type="SAM" id="MobiDB-lite"/>
    </source>
</evidence>
<sequence length="120" mass="12886">MASSVAAFFSSVFLPEPLHNDAAGPEPDSKPDAVDEADASEVGEVEPEEEEAEPQDPAPGIREECAATAACAPFNHHFVHCTEKVTEGKGYPHEDCVEELCIVMHCVDNCLASRLFSKLS</sequence>
<protein>
    <recommendedName>
        <fullName evidence="10">Ubiquinol-cytochrome C reductase hinge domain-containing protein</fullName>
    </recommendedName>
</protein>
<dbReference type="EMBL" id="MU129080">
    <property type="protein sequence ID" value="KAF9507466.1"/>
    <property type="molecule type" value="Genomic_DNA"/>
</dbReference>
<comment type="subcellular location">
    <subcellularLocation>
        <location evidence="1">Mitochondrion inner membrane</location>
        <topology evidence="1">Peripheral membrane protein</topology>
        <orientation evidence="1">Intermembrane side</orientation>
    </subcellularLocation>
</comment>
<keyword evidence="6" id="KW-0249">Electron transport</keyword>
<evidence type="ECO:0000256" key="3">
    <source>
        <dbReference type="ARBA" id="ARBA00022448"/>
    </source>
</evidence>
<evidence type="ECO:0000256" key="4">
    <source>
        <dbReference type="ARBA" id="ARBA00022660"/>
    </source>
</evidence>
<evidence type="ECO:0000256" key="5">
    <source>
        <dbReference type="ARBA" id="ARBA00022792"/>
    </source>
</evidence>
<name>A0A9P6AME6_9AGAM</name>
<feature type="region of interest" description="Disordered" evidence="9">
    <location>
        <begin position="16"/>
        <end position="61"/>
    </location>
</feature>
<comment type="caution">
    <text evidence="11">The sequence shown here is derived from an EMBL/GenBank/DDBJ whole genome shotgun (WGS) entry which is preliminary data.</text>
</comment>
<dbReference type="SUPFAM" id="SSF81531">
    <property type="entry name" value="Non-heme 11 kDa protein of cytochrome bc1 complex (Ubiquinol-cytochrome c reductase)"/>
    <property type="match status" value="1"/>
</dbReference>
<dbReference type="InterPro" id="IPR036811">
    <property type="entry name" value="Ubol_cytC_Rdtase_hinge_dom_sf"/>
</dbReference>
<dbReference type="Proteomes" id="UP000886523">
    <property type="component" value="Unassembled WGS sequence"/>
</dbReference>
<evidence type="ECO:0000313" key="12">
    <source>
        <dbReference type="Proteomes" id="UP000886523"/>
    </source>
</evidence>
<dbReference type="GO" id="GO:0006122">
    <property type="term" value="P:mitochondrial electron transport, ubiquinol to cytochrome c"/>
    <property type="evidence" value="ECO:0007669"/>
    <property type="project" value="InterPro"/>
</dbReference>
<dbReference type="GO" id="GO:0005743">
    <property type="term" value="C:mitochondrial inner membrane"/>
    <property type="evidence" value="ECO:0007669"/>
    <property type="project" value="UniProtKB-SubCell"/>
</dbReference>
<gene>
    <name evidence="11" type="ORF">BS47DRAFT_1303989</name>
</gene>
<keyword evidence="12" id="KW-1185">Reference proteome</keyword>
<evidence type="ECO:0000256" key="6">
    <source>
        <dbReference type="ARBA" id="ARBA00022982"/>
    </source>
</evidence>
<organism evidence="11 12">
    <name type="scientific">Hydnum rufescens UP504</name>
    <dbReference type="NCBI Taxonomy" id="1448309"/>
    <lineage>
        <taxon>Eukaryota</taxon>
        <taxon>Fungi</taxon>
        <taxon>Dikarya</taxon>
        <taxon>Basidiomycota</taxon>
        <taxon>Agaricomycotina</taxon>
        <taxon>Agaricomycetes</taxon>
        <taxon>Cantharellales</taxon>
        <taxon>Hydnaceae</taxon>
        <taxon>Hydnum</taxon>
    </lineage>
</organism>
<keyword evidence="4" id="KW-0679">Respiratory chain</keyword>
<keyword evidence="3" id="KW-0813">Transport</keyword>
<keyword evidence="5" id="KW-0999">Mitochondrion inner membrane</keyword>
<dbReference type="Gene3D" id="1.10.287.20">
    <property type="entry name" value="Ubiquinol-cytochrome C reductase hinge domain"/>
    <property type="match status" value="1"/>
</dbReference>
<dbReference type="InterPro" id="IPR023184">
    <property type="entry name" value="Ubol_cytC_Rdtase_hinge_dom"/>
</dbReference>
<evidence type="ECO:0000256" key="7">
    <source>
        <dbReference type="ARBA" id="ARBA00023128"/>
    </source>
</evidence>
<proteinExistence type="inferred from homology"/>
<accession>A0A9P6AME6</accession>
<comment type="similarity">
    <text evidence="2">Belongs to the UQCRH/QCR6 family.</text>
</comment>
<evidence type="ECO:0000313" key="11">
    <source>
        <dbReference type="EMBL" id="KAF9507466.1"/>
    </source>
</evidence>
<keyword evidence="7" id="KW-0496">Mitochondrion</keyword>
<dbReference type="PANTHER" id="PTHR15336">
    <property type="entry name" value="UBIQUINOL-CYTOCHROME C REDUCTASE COMPLEX 7.8 KDA PROTEIN"/>
    <property type="match status" value="1"/>
</dbReference>